<evidence type="ECO:0000256" key="1">
    <source>
        <dbReference type="ARBA" id="ARBA00022679"/>
    </source>
</evidence>
<name>A0A8X6GUL4_TRICU</name>
<feature type="non-terminal residue" evidence="3">
    <location>
        <position position="1"/>
    </location>
</feature>
<dbReference type="InterPro" id="IPR016039">
    <property type="entry name" value="Thiolase-like"/>
</dbReference>
<keyword evidence="1" id="KW-0808">Transferase</keyword>
<dbReference type="Pfam" id="PF08540">
    <property type="entry name" value="HMG_CoA_synt_C"/>
    <property type="match status" value="1"/>
</dbReference>
<protein>
    <submittedName>
        <fullName evidence="3">Hydroxymethylglutaryl-CoA synthase 1</fullName>
    </submittedName>
</protein>
<dbReference type="GO" id="GO:0004421">
    <property type="term" value="F:hydroxymethylglutaryl-CoA synthase activity"/>
    <property type="evidence" value="ECO:0007669"/>
    <property type="project" value="InterPro"/>
</dbReference>
<comment type="caution">
    <text evidence="3">The sequence shown here is derived from an EMBL/GenBank/DDBJ whole genome shotgun (WGS) entry which is preliminary data.</text>
</comment>
<dbReference type="GO" id="GO:0006084">
    <property type="term" value="P:acetyl-CoA metabolic process"/>
    <property type="evidence" value="ECO:0007669"/>
    <property type="project" value="InterPro"/>
</dbReference>
<gene>
    <name evidence="3" type="primary">NCL1_08066</name>
    <name evidence="3" type="ORF">TNCT_257451</name>
</gene>
<evidence type="ECO:0000313" key="4">
    <source>
        <dbReference type="Proteomes" id="UP000887116"/>
    </source>
</evidence>
<dbReference type="OrthoDB" id="1269963at2759"/>
<dbReference type="Proteomes" id="UP000887116">
    <property type="component" value="Unassembled WGS sequence"/>
</dbReference>
<dbReference type="GO" id="GO:0010142">
    <property type="term" value="P:farnesyl diphosphate biosynthetic process, mevalonate pathway"/>
    <property type="evidence" value="ECO:0007669"/>
    <property type="project" value="InterPro"/>
</dbReference>
<dbReference type="PANTHER" id="PTHR43323">
    <property type="entry name" value="3-HYDROXY-3-METHYLGLUTARYL COENZYME A SYNTHASE"/>
    <property type="match status" value="1"/>
</dbReference>
<organism evidence="3 4">
    <name type="scientific">Trichonephila clavata</name>
    <name type="common">Joro spider</name>
    <name type="synonym">Nephila clavata</name>
    <dbReference type="NCBI Taxonomy" id="2740835"/>
    <lineage>
        <taxon>Eukaryota</taxon>
        <taxon>Metazoa</taxon>
        <taxon>Ecdysozoa</taxon>
        <taxon>Arthropoda</taxon>
        <taxon>Chelicerata</taxon>
        <taxon>Arachnida</taxon>
        <taxon>Araneae</taxon>
        <taxon>Araneomorphae</taxon>
        <taxon>Entelegynae</taxon>
        <taxon>Araneoidea</taxon>
        <taxon>Nephilidae</taxon>
        <taxon>Trichonephila</taxon>
    </lineage>
</organism>
<feature type="domain" description="Hydroxymethylglutaryl-coenzyme A synthase C-terminal" evidence="2">
    <location>
        <begin position="2"/>
        <end position="30"/>
    </location>
</feature>
<sequence length="77" mass="8819">PYTPIGSLEDLFPGTWYLEHVDDKHRRTYQQVKKSCIQRNGLLSKMNVMNCESTKVAEEFCKVSATSICLPENVQLV</sequence>
<dbReference type="InterPro" id="IPR013746">
    <property type="entry name" value="HMG_CoA_synt_C_dom"/>
</dbReference>
<dbReference type="EMBL" id="BMAO01036561">
    <property type="protein sequence ID" value="GFR11548.1"/>
    <property type="molecule type" value="Genomic_DNA"/>
</dbReference>
<reference evidence="3" key="1">
    <citation type="submission" date="2020-07" db="EMBL/GenBank/DDBJ databases">
        <title>Multicomponent nature underlies the extraordinary mechanical properties of spider dragline silk.</title>
        <authorList>
            <person name="Kono N."/>
            <person name="Nakamura H."/>
            <person name="Mori M."/>
            <person name="Yoshida Y."/>
            <person name="Ohtoshi R."/>
            <person name="Malay A.D."/>
            <person name="Moran D.A.P."/>
            <person name="Tomita M."/>
            <person name="Numata K."/>
            <person name="Arakawa K."/>
        </authorList>
    </citation>
    <scope>NUCLEOTIDE SEQUENCE</scope>
</reference>
<dbReference type="PANTHER" id="PTHR43323:SF2">
    <property type="entry name" value="HYDROXYMETHYLGLUTARYL-COA SYNTHASE"/>
    <property type="match status" value="1"/>
</dbReference>
<evidence type="ECO:0000259" key="2">
    <source>
        <dbReference type="Pfam" id="PF08540"/>
    </source>
</evidence>
<accession>A0A8X6GUL4</accession>
<proteinExistence type="predicted"/>
<dbReference type="Gene3D" id="3.40.47.10">
    <property type="match status" value="1"/>
</dbReference>
<dbReference type="AlphaFoldDB" id="A0A8X6GUL4"/>
<evidence type="ECO:0000313" key="3">
    <source>
        <dbReference type="EMBL" id="GFR11548.1"/>
    </source>
</evidence>
<keyword evidence="4" id="KW-1185">Reference proteome</keyword>